<keyword evidence="2" id="KW-0472">Membrane</keyword>
<gene>
    <name evidence="3" type="ORF">AAE3_LOCUS11130</name>
</gene>
<feature type="region of interest" description="Disordered" evidence="1">
    <location>
        <begin position="486"/>
        <end position="597"/>
    </location>
</feature>
<accession>A0A8S0WGI4</accession>
<evidence type="ECO:0000256" key="2">
    <source>
        <dbReference type="SAM" id="Phobius"/>
    </source>
</evidence>
<dbReference type="AlphaFoldDB" id="A0A8S0WGI4"/>
<evidence type="ECO:0000256" key="1">
    <source>
        <dbReference type="SAM" id="MobiDB-lite"/>
    </source>
</evidence>
<feature type="region of interest" description="Disordered" evidence="1">
    <location>
        <begin position="1"/>
        <end position="21"/>
    </location>
</feature>
<dbReference type="EMBL" id="CACVBS010000071">
    <property type="protein sequence ID" value="CAA7268890.1"/>
    <property type="molecule type" value="Genomic_DNA"/>
</dbReference>
<feature type="transmembrane region" description="Helical" evidence="2">
    <location>
        <begin position="698"/>
        <end position="717"/>
    </location>
</feature>
<feature type="compositionally biased region" description="Basic and acidic residues" evidence="1">
    <location>
        <begin position="570"/>
        <end position="580"/>
    </location>
</feature>
<feature type="compositionally biased region" description="Low complexity" evidence="1">
    <location>
        <begin position="500"/>
        <end position="510"/>
    </location>
</feature>
<name>A0A8S0WGI4_CYCAE</name>
<protein>
    <submittedName>
        <fullName evidence="3">Uncharacterized protein</fullName>
    </submittedName>
</protein>
<proteinExistence type="predicted"/>
<keyword evidence="2" id="KW-1133">Transmembrane helix</keyword>
<evidence type="ECO:0000313" key="4">
    <source>
        <dbReference type="Proteomes" id="UP000467700"/>
    </source>
</evidence>
<feature type="transmembrane region" description="Helical" evidence="2">
    <location>
        <begin position="738"/>
        <end position="761"/>
    </location>
</feature>
<keyword evidence="4" id="KW-1185">Reference proteome</keyword>
<dbReference type="Proteomes" id="UP000467700">
    <property type="component" value="Unassembled WGS sequence"/>
</dbReference>
<sequence length="857" mass="95161">MPTPSPIYMPPRGDETAPTFDPSKPRELRRYFRDLEFLFDHAQVTDHAARKKHTIRYVDIDVADLWECIIEFSSVDATYDEFKTAVIKLYPEADEDFKFMLSDMDCIVDSRLRLGIHSLNDLADYHREFRAVTSFLVTKDRLATMEQERAFTRGFQPNFWSLVARRLQIKDPDHSPDMTYTIENVMDAARFVLRGFSSTIPSPSPTAMTPTTSPPPDSIKLEALGPIFSELTKTIVEALQQSNQPRQPRSSSSLTPVACKFCGSAHFMQDCDLVNEYSRAGKCRRNVEGKVVLPSGAFVPKEIPGHLLKDRVDEWHRRNPNQLATGTLFHSTAPPSIIEYSPSSTATRSTHQTSKKDRIAAIEAELLALRARQPPSFVPAAQMLAQTPRAIFQDEGEVAPTAPPLPDAPVLAADRDIAPERTIRDAPDAVCVYSQEKTIDAALEQETPKKLGITYLMLPPVNDIESAPANCDISSSTLSVITLHELPSLSPENRPHSFDTTTTRSQTTQETRTHATALEDDAVDPPLPEKSAYTFHSAPPSVALTSSPYPSPPDASIANFDRYKPSYRTLHPDDTPDPDRPVISQTSATLHSYPPLDNENRRLERLLDPGGQNFDSQPFISPTAIVHDDPPQPHTSRQPTPPHTPLLHFTNSQNVSKHFVPKYPSPTNDPPLENASGRHETLPTSSVHHFAAVAPTHLFVLGCALAVSILASLFLAAKTPPVAPANPTTHSSTARSPPFAPLVLFLVVPFLLDFSMTSLAFRTLAFKIFRRRPPSIPTTTSMLFTSLSKIRRHGSYFSREDLGLNTPPASTQSFDFAFPTFAFDNNPISIVPILFLALISFYSNFSVILRIPPRLQL</sequence>
<feature type="transmembrane region" description="Helical" evidence="2">
    <location>
        <begin position="828"/>
        <end position="849"/>
    </location>
</feature>
<comment type="caution">
    <text evidence="3">The sequence shown here is derived from an EMBL/GenBank/DDBJ whole genome shotgun (WGS) entry which is preliminary data.</text>
</comment>
<keyword evidence="2" id="KW-0812">Transmembrane</keyword>
<dbReference type="OrthoDB" id="3252634at2759"/>
<reference evidence="3 4" key="1">
    <citation type="submission" date="2020-01" db="EMBL/GenBank/DDBJ databases">
        <authorList>
            <person name="Gupta K D."/>
        </authorList>
    </citation>
    <scope>NUCLEOTIDE SEQUENCE [LARGE SCALE GENOMIC DNA]</scope>
</reference>
<feature type="region of interest" description="Disordered" evidence="1">
    <location>
        <begin position="623"/>
        <end position="680"/>
    </location>
</feature>
<evidence type="ECO:0000313" key="3">
    <source>
        <dbReference type="EMBL" id="CAA7268890.1"/>
    </source>
</evidence>
<organism evidence="3 4">
    <name type="scientific">Cyclocybe aegerita</name>
    <name type="common">Black poplar mushroom</name>
    <name type="synonym">Agrocybe aegerita</name>
    <dbReference type="NCBI Taxonomy" id="1973307"/>
    <lineage>
        <taxon>Eukaryota</taxon>
        <taxon>Fungi</taxon>
        <taxon>Dikarya</taxon>
        <taxon>Basidiomycota</taxon>
        <taxon>Agaricomycotina</taxon>
        <taxon>Agaricomycetes</taxon>
        <taxon>Agaricomycetidae</taxon>
        <taxon>Agaricales</taxon>
        <taxon>Agaricineae</taxon>
        <taxon>Bolbitiaceae</taxon>
        <taxon>Cyclocybe</taxon>
    </lineage>
</organism>